<dbReference type="InterPro" id="IPR050275">
    <property type="entry name" value="PGM_Phosphatase"/>
</dbReference>
<comment type="caution">
    <text evidence="1">The sequence shown here is derived from an EMBL/GenBank/DDBJ whole genome shotgun (WGS) entry which is preliminary data.</text>
</comment>
<gene>
    <name evidence="1" type="ORF">ACFO6S_02085</name>
</gene>
<dbReference type="SUPFAM" id="SSF53254">
    <property type="entry name" value="Phosphoglycerate mutase-like"/>
    <property type="match status" value="1"/>
</dbReference>
<evidence type="ECO:0000313" key="2">
    <source>
        <dbReference type="Proteomes" id="UP001595914"/>
    </source>
</evidence>
<proteinExistence type="predicted"/>
<dbReference type="RefSeq" id="WP_378413636.1">
    <property type="nucleotide sequence ID" value="NZ_JBHSFO010000001.1"/>
</dbReference>
<keyword evidence="2" id="KW-1185">Reference proteome</keyword>
<dbReference type="CDD" id="cd07067">
    <property type="entry name" value="HP_PGM_like"/>
    <property type="match status" value="1"/>
</dbReference>
<dbReference type="PANTHER" id="PTHR48100:SF15">
    <property type="entry name" value="SEDOHEPTULOSE 1,7-BISPHOSPHATASE"/>
    <property type="match status" value="1"/>
</dbReference>
<dbReference type="NCBIfam" id="NF009993">
    <property type="entry name" value="PRK13462.1"/>
    <property type="match status" value="1"/>
</dbReference>
<evidence type="ECO:0000313" key="1">
    <source>
        <dbReference type="EMBL" id="MFC4602474.1"/>
    </source>
</evidence>
<dbReference type="InterPro" id="IPR029033">
    <property type="entry name" value="His_PPase_superfam"/>
</dbReference>
<name>A0ABV9FQD5_9NOCA</name>
<organism evidence="1 2">
    <name type="scientific">Rhodococcus kronopolitis</name>
    <dbReference type="NCBI Taxonomy" id="1460226"/>
    <lineage>
        <taxon>Bacteria</taxon>
        <taxon>Bacillati</taxon>
        <taxon>Actinomycetota</taxon>
        <taxon>Actinomycetes</taxon>
        <taxon>Mycobacteriales</taxon>
        <taxon>Nocardiaceae</taxon>
        <taxon>Rhodococcus</taxon>
    </lineage>
</organism>
<keyword evidence="1" id="KW-0378">Hydrolase</keyword>
<accession>A0ABV9FQD5</accession>
<sequence>MTTSDPRIVLLRHGETEWSRTGRHTGRTDVPLTAEGEAQARLAGDRVAALGLRDPLVLASTRQRALRTAELAGLAAEVWDALVEWDYGTYEGLTTPQIRVEVPRWTVWTHPCPGGETFDEAALRADTVLAVALSRLDDRDVVLVGHGHFSRVLLARWAGLPVSAGARFGMSAGAVSVLGFEHDVQQVVSHNLT</sequence>
<dbReference type="GO" id="GO:0003993">
    <property type="term" value="F:acid phosphatase activity"/>
    <property type="evidence" value="ECO:0007669"/>
    <property type="project" value="UniProtKB-EC"/>
</dbReference>
<dbReference type="PIRSF" id="PIRSF000709">
    <property type="entry name" value="6PFK_2-Ptase"/>
    <property type="match status" value="1"/>
</dbReference>
<protein>
    <submittedName>
        <fullName evidence="1">Acid phosphatase</fullName>
        <ecNumber evidence="1">3.1.3.2</ecNumber>
    </submittedName>
</protein>
<dbReference type="PANTHER" id="PTHR48100">
    <property type="entry name" value="BROAD-SPECIFICITY PHOSPHATASE YOR283W-RELATED"/>
    <property type="match status" value="1"/>
</dbReference>
<dbReference type="EC" id="3.1.3.2" evidence="1"/>
<dbReference type="Gene3D" id="3.40.50.1240">
    <property type="entry name" value="Phosphoglycerate mutase-like"/>
    <property type="match status" value="1"/>
</dbReference>
<dbReference type="Pfam" id="PF00300">
    <property type="entry name" value="His_Phos_1"/>
    <property type="match status" value="1"/>
</dbReference>
<dbReference type="Proteomes" id="UP001595914">
    <property type="component" value="Unassembled WGS sequence"/>
</dbReference>
<reference evidence="2" key="1">
    <citation type="journal article" date="2019" name="Int. J. Syst. Evol. Microbiol.">
        <title>The Global Catalogue of Microorganisms (GCM) 10K type strain sequencing project: providing services to taxonomists for standard genome sequencing and annotation.</title>
        <authorList>
            <consortium name="The Broad Institute Genomics Platform"/>
            <consortium name="The Broad Institute Genome Sequencing Center for Infectious Disease"/>
            <person name="Wu L."/>
            <person name="Ma J."/>
        </authorList>
    </citation>
    <scope>NUCLEOTIDE SEQUENCE [LARGE SCALE GENOMIC DNA]</scope>
    <source>
        <strain evidence="2">CCUG 54520</strain>
    </source>
</reference>
<dbReference type="InterPro" id="IPR013078">
    <property type="entry name" value="His_Pase_superF_clade-1"/>
</dbReference>
<dbReference type="SMART" id="SM00855">
    <property type="entry name" value="PGAM"/>
    <property type="match status" value="1"/>
</dbReference>
<dbReference type="EMBL" id="JBHSFO010000001">
    <property type="protein sequence ID" value="MFC4602474.1"/>
    <property type="molecule type" value="Genomic_DNA"/>
</dbReference>